<proteinExistence type="predicted"/>
<evidence type="ECO:0000313" key="1">
    <source>
        <dbReference type="EMBL" id="GGY64901.1"/>
    </source>
</evidence>
<keyword evidence="3" id="KW-1185">Reference proteome</keyword>
<dbReference type="AlphaFoldDB" id="A0A411X2P0"/>
<reference evidence="1" key="1">
    <citation type="journal article" date="2014" name="Int. J. Syst. Evol. Microbiol.">
        <title>Complete genome sequence of Corynebacterium casei LMG S-19264T (=DSM 44701T), isolated from a smear-ripened cheese.</title>
        <authorList>
            <consortium name="US DOE Joint Genome Institute (JGI-PGF)"/>
            <person name="Walter F."/>
            <person name="Albersmeier A."/>
            <person name="Kalinowski J."/>
            <person name="Ruckert C."/>
        </authorList>
    </citation>
    <scope>NUCLEOTIDE SEQUENCE</scope>
    <source>
        <strain evidence="1">KCTC 12343</strain>
    </source>
</reference>
<gene>
    <name evidence="2" type="ORF">EYF70_21625</name>
    <name evidence="1" type="ORF">GCM10007387_54150</name>
</gene>
<reference evidence="2 3" key="2">
    <citation type="submission" date="2019-02" db="EMBL/GenBank/DDBJ databases">
        <title>Draft Genome Sequences of Six Type Strains of the Genus Massilia.</title>
        <authorList>
            <person name="Miess H."/>
            <person name="Frediansyhah A."/>
            <person name="Gross H."/>
        </authorList>
    </citation>
    <scope>NUCLEOTIDE SEQUENCE [LARGE SCALE GENOMIC DNA]</scope>
    <source>
        <strain evidence="2 3">DSM 17472</strain>
    </source>
</reference>
<sequence length="61" mass="7016">MIKYLGTRKTDQGGTLYVFLINGQEKQVRESALKQYPGCYEALPESVKVRIAANRKWLQNL</sequence>
<accession>A0A411X2P0</accession>
<dbReference type="EMBL" id="CP036401">
    <property type="protein sequence ID" value="QBI03142.1"/>
    <property type="molecule type" value="Genomic_DNA"/>
</dbReference>
<dbReference type="Proteomes" id="UP000292307">
    <property type="component" value="Chromosome"/>
</dbReference>
<evidence type="ECO:0008006" key="5">
    <source>
        <dbReference type="Google" id="ProtNLM"/>
    </source>
</evidence>
<organism evidence="1 4">
    <name type="scientific">Pseudoduganella albidiflava</name>
    <dbReference type="NCBI Taxonomy" id="321983"/>
    <lineage>
        <taxon>Bacteria</taxon>
        <taxon>Pseudomonadati</taxon>
        <taxon>Pseudomonadota</taxon>
        <taxon>Betaproteobacteria</taxon>
        <taxon>Burkholderiales</taxon>
        <taxon>Oxalobacteraceae</taxon>
        <taxon>Telluria group</taxon>
        <taxon>Pseudoduganella</taxon>
    </lineage>
</organism>
<dbReference type="OrthoDB" id="8759518at2"/>
<name>A0A411X2P0_9BURK</name>
<dbReference type="Proteomes" id="UP000628442">
    <property type="component" value="Unassembled WGS sequence"/>
</dbReference>
<evidence type="ECO:0000313" key="2">
    <source>
        <dbReference type="EMBL" id="QBI03142.1"/>
    </source>
</evidence>
<protein>
    <recommendedName>
        <fullName evidence="5">Transposase</fullName>
    </recommendedName>
</protein>
<dbReference type="RefSeq" id="WP_131147245.1">
    <property type="nucleotide sequence ID" value="NZ_BMWV01000018.1"/>
</dbReference>
<evidence type="ECO:0000313" key="4">
    <source>
        <dbReference type="Proteomes" id="UP000628442"/>
    </source>
</evidence>
<evidence type="ECO:0000313" key="3">
    <source>
        <dbReference type="Proteomes" id="UP000292307"/>
    </source>
</evidence>
<reference evidence="1" key="3">
    <citation type="submission" date="2022-12" db="EMBL/GenBank/DDBJ databases">
        <authorList>
            <person name="Sun Q."/>
            <person name="Kim S."/>
        </authorList>
    </citation>
    <scope>NUCLEOTIDE SEQUENCE</scope>
    <source>
        <strain evidence="1">KCTC 12343</strain>
    </source>
</reference>
<dbReference type="EMBL" id="BMWV01000018">
    <property type="protein sequence ID" value="GGY64901.1"/>
    <property type="molecule type" value="Genomic_DNA"/>
</dbReference>